<keyword evidence="1" id="KW-1133">Transmembrane helix</keyword>
<dbReference type="EMBL" id="AADV02000005">
    <property type="protein sequence ID" value="EAM51360.1"/>
    <property type="molecule type" value="Genomic_DNA"/>
</dbReference>
<proteinExistence type="predicted"/>
<keyword evidence="3" id="KW-1185">Reference proteome</keyword>
<sequence>MPINLILLIAALLVSLLLFRWLLTIIKSTVINLAIIALIIVLLQSAFGISPQELWNEIINLPQTFQDFFQTDSNQLFLVIVAKLGIPIII</sequence>
<protein>
    <submittedName>
        <fullName evidence="2">Uncharacterized protein</fullName>
    </submittedName>
</protein>
<comment type="caution">
    <text evidence="2">The sequence shown here is derived from an EMBL/GenBank/DDBJ whole genome shotgun (WGS) entry which is preliminary data.</text>
</comment>
<dbReference type="AlphaFoldDB" id="Q4C5Q4"/>
<dbReference type="RefSeq" id="WP_007304874.1">
    <property type="nucleotide sequence ID" value="NZ_AADV02000005.1"/>
</dbReference>
<reference evidence="2" key="1">
    <citation type="submission" date="2004-02" db="EMBL/GenBank/DDBJ databases">
        <authorList>
            <consortium name="DOE Joint Genome Institute"/>
        </authorList>
    </citation>
    <scope>NUCLEOTIDE SEQUENCE [LARGE SCALE GENOMIC DNA]</scope>
    <source>
        <strain evidence="2">WH 8501</strain>
    </source>
</reference>
<evidence type="ECO:0000313" key="2">
    <source>
        <dbReference type="EMBL" id="EAM51360.1"/>
    </source>
</evidence>
<evidence type="ECO:0000313" key="3">
    <source>
        <dbReference type="Proteomes" id="UP000003922"/>
    </source>
</evidence>
<reference evidence="2" key="2">
    <citation type="submission" date="2005-06" db="EMBL/GenBank/DDBJ databases">
        <title>Sequencing of the draft genome and assembly of Crocosphaera watsonii WH 8501.</title>
        <authorList>
            <consortium name="US DOE Joint Genome Institute (JGI-PGF)"/>
            <person name="Copeland A."/>
            <person name="Lucas S."/>
            <person name="Lapidus A."/>
            <person name="Barry K."/>
            <person name="Detter C."/>
            <person name="Glavina T."/>
            <person name="Hammon N."/>
            <person name="Israni S."/>
            <person name="Pitluck S."/>
            <person name="Richardson P."/>
        </authorList>
    </citation>
    <scope>NUCLEOTIDE SEQUENCE [LARGE SCALE GENOMIC DNA]</scope>
    <source>
        <strain evidence="2">WH 8501</strain>
    </source>
</reference>
<keyword evidence="1" id="KW-0472">Membrane</keyword>
<dbReference type="Proteomes" id="UP000003922">
    <property type="component" value="Unassembled WGS sequence"/>
</dbReference>
<feature type="transmembrane region" description="Helical" evidence="1">
    <location>
        <begin position="6"/>
        <end position="23"/>
    </location>
</feature>
<gene>
    <name evidence="2" type="ORF">CwatDRAFT_4481</name>
</gene>
<organism evidence="2 3">
    <name type="scientific">Crocosphaera watsonii WH 8501</name>
    <dbReference type="NCBI Taxonomy" id="165597"/>
    <lineage>
        <taxon>Bacteria</taxon>
        <taxon>Bacillati</taxon>
        <taxon>Cyanobacteriota</taxon>
        <taxon>Cyanophyceae</taxon>
        <taxon>Oscillatoriophycideae</taxon>
        <taxon>Chroococcales</taxon>
        <taxon>Aphanothecaceae</taxon>
        <taxon>Crocosphaera</taxon>
    </lineage>
</organism>
<evidence type="ECO:0000256" key="1">
    <source>
        <dbReference type="SAM" id="Phobius"/>
    </source>
</evidence>
<name>Q4C5Q4_CROWT</name>
<keyword evidence="1" id="KW-0812">Transmembrane</keyword>
<dbReference type="KEGG" id="cwa:CwatDRAFT_4481"/>
<reference evidence="2" key="3">
    <citation type="submission" date="2016-12" db="EMBL/GenBank/DDBJ databases">
        <title>Annotation of the draft genome assembly of Crocosphaera watsonii WH 8501.</title>
        <authorList>
            <consortium name="US DOE Joint Genome Institute (JGI-ORNL)"/>
            <person name="Larimer F."/>
            <person name="Land M."/>
        </authorList>
    </citation>
    <scope>NUCLEOTIDE SEQUENCE</scope>
    <source>
        <strain evidence="2">WH 8501</strain>
    </source>
</reference>
<accession>Q4C5Q4</accession>
<feature type="transmembrane region" description="Helical" evidence="1">
    <location>
        <begin position="30"/>
        <end position="49"/>
    </location>
</feature>